<dbReference type="EMBL" id="JARBHB010000013">
    <property type="protein sequence ID" value="KAJ8870391.1"/>
    <property type="molecule type" value="Genomic_DNA"/>
</dbReference>
<keyword evidence="2" id="KW-1185">Reference proteome</keyword>
<evidence type="ECO:0000313" key="2">
    <source>
        <dbReference type="Proteomes" id="UP001159363"/>
    </source>
</evidence>
<reference evidence="1 2" key="1">
    <citation type="submission" date="2023-02" db="EMBL/GenBank/DDBJ databases">
        <title>LHISI_Scaffold_Assembly.</title>
        <authorList>
            <person name="Stuart O.P."/>
            <person name="Cleave R."/>
            <person name="Magrath M.J.L."/>
            <person name="Mikheyev A.S."/>
        </authorList>
    </citation>
    <scope>NUCLEOTIDE SEQUENCE [LARGE SCALE GENOMIC DNA]</scope>
    <source>
        <strain evidence="1">Daus_M_001</strain>
        <tissue evidence="1">Leg muscle</tissue>
    </source>
</reference>
<proteinExistence type="predicted"/>
<dbReference type="PANTHER" id="PTHR13295:SF4">
    <property type="entry name" value="GLUTAMATE--CYSTEINE LIGASE REGULATORY SUBUNIT"/>
    <property type="match status" value="1"/>
</dbReference>
<gene>
    <name evidence="1" type="ORF">PR048_029412</name>
</gene>
<name>A0ABQ9GG80_9NEOP</name>
<dbReference type="InterPro" id="IPR032963">
    <property type="entry name" value="Gclm"/>
</dbReference>
<evidence type="ECO:0000313" key="1">
    <source>
        <dbReference type="EMBL" id="KAJ8870391.1"/>
    </source>
</evidence>
<comment type="caution">
    <text evidence="1">The sequence shown here is derived from an EMBL/GenBank/DDBJ whole genome shotgun (WGS) entry which is preliminary data.</text>
</comment>
<dbReference type="Proteomes" id="UP001159363">
    <property type="component" value="Chromosome 12"/>
</dbReference>
<sequence length="94" mass="10460">MDYTLLPLRSPGFLHVGSEVWWMLPVGFLGALQFSCSTVVKPSIIQINLATCCVVPPALQEFTKDHNVQLLTHSDPFGKCTGISSWLRWVWSGV</sequence>
<organism evidence="1 2">
    <name type="scientific">Dryococelus australis</name>
    <dbReference type="NCBI Taxonomy" id="614101"/>
    <lineage>
        <taxon>Eukaryota</taxon>
        <taxon>Metazoa</taxon>
        <taxon>Ecdysozoa</taxon>
        <taxon>Arthropoda</taxon>
        <taxon>Hexapoda</taxon>
        <taxon>Insecta</taxon>
        <taxon>Pterygota</taxon>
        <taxon>Neoptera</taxon>
        <taxon>Polyneoptera</taxon>
        <taxon>Phasmatodea</taxon>
        <taxon>Verophasmatodea</taxon>
        <taxon>Anareolatae</taxon>
        <taxon>Phasmatidae</taxon>
        <taxon>Eurycanthinae</taxon>
        <taxon>Dryococelus</taxon>
    </lineage>
</organism>
<protein>
    <submittedName>
        <fullName evidence="1">Uncharacterized protein</fullName>
    </submittedName>
</protein>
<accession>A0ABQ9GG80</accession>
<dbReference type="PANTHER" id="PTHR13295">
    <property type="entry name" value="GLUTAMATE CYSTEINE LIGASE REGULATORY SUBUNIT"/>
    <property type="match status" value="1"/>
</dbReference>